<dbReference type="FunFam" id="3.10.110.10:FF:000026">
    <property type="entry name" value="Ubiquitin-conjugating enzyme E2 variant"/>
    <property type="match status" value="1"/>
</dbReference>
<feature type="domain" description="UBC core" evidence="2">
    <location>
        <begin position="12"/>
        <end position="145"/>
    </location>
</feature>
<dbReference type="CDD" id="cd23807">
    <property type="entry name" value="UEV_UBE2V"/>
    <property type="match status" value="1"/>
</dbReference>
<dbReference type="SUPFAM" id="SSF54495">
    <property type="entry name" value="UBC-like"/>
    <property type="match status" value="1"/>
</dbReference>
<keyword evidence="1" id="KW-0833">Ubl conjugation pathway</keyword>
<evidence type="ECO:0000259" key="2">
    <source>
        <dbReference type="PROSITE" id="PS50127"/>
    </source>
</evidence>
<reference evidence="3" key="1">
    <citation type="submission" date="2020-11" db="EMBL/GenBank/DDBJ databases">
        <authorList>
            <person name="Tran Van P."/>
        </authorList>
    </citation>
    <scope>NUCLEOTIDE SEQUENCE</scope>
</reference>
<protein>
    <recommendedName>
        <fullName evidence="2">UBC core domain-containing protein</fullName>
    </recommendedName>
</protein>
<dbReference type="EMBL" id="OC945081">
    <property type="protein sequence ID" value="CAD7662990.1"/>
    <property type="molecule type" value="Genomic_DNA"/>
</dbReference>
<evidence type="ECO:0000256" key="1">
    <source>
        <dbReference type="ARBA" id="ARBA00022786"/>
    </source>
</evidence>
<dbReference type="AlphaFoldDB" id="A0A7R9MMD7"/>
<evidence type="ECO:0000313" key="3">
    <source>
        <dbReference type="EMBL" id="CAD7662990.1"/>
    </source>
</evidence>
<dbReference type="SMART" id="SM00212">
    <property type="entry name" value="UBCc"/>
    <property type="match status" value="1"/>
</dbReference>
<dbReference type="Pfam" id="PF00179">
    <property type="entry name" value="UQ_con"/>
    <property type="match status" value="1"/>
</dbReference>
<gene>
    <name evidence="3" type="ORF">ONB1V03_LOCUS19550</name>
</gene>
<accession>A0A7R9MMD7</accession>
<dbReference type="EMBL" id="CAJPVJ010030256">
    <property type="protein sequence ID" value="CAG2180127.1"/>
    <property type="molecule type" value="Genomic_DNA"/>
</dbReference>
<evidence type="ECO:0000313" key="4">
    <source>
        <dbReference type="Proteomes" id="UP000728032"/>
    </source>
</evidence>
<dbReference type="Proteomes" id="UP000728032">
    <property type="component" value="Unassembled WGS sequence"/>
</dbReference>
<keyword evidence="4" id="KW-1185">Reference proteome</keyword>
<sequence length="145" mass="16379">MATKSSSDVVIPRNFKLLDELEEGQKGVGDGTISWGLENDSDTTLTQWTAMIVDPAGTPYENRMYSLRVECGPHYPNQPPNVRFKSRLRLTGVNEVSGVVDRRVFPVLAGWQRNYSIKMVLLELRQSMARAENLRLAQPREGPPY</sequence>
<dbReference type="InterPro" id="IPR000608">
    <property type="entry name" value="UBC"/>
</dbReference>
<name>A0A7R9MMD7_9ACAR</name>
<dbReference type="Gene3D" id="3.10.110.10">
    <property type="entry name" value="Ubiquitin Conjugating Enzyme"/>
    <property type="match status" value="1"/>
</dbReference>
<proteinExistence type="predicted"/>
<dbReference type="InterPro" id="IPR016135">
    <property type="entry name" value="UBQ-conjugating_enzyme/RWD"/>
</dbReference>
<organism evidence="3">
    <name type="scientific">Oppiella nova</name>
    <dbReference type="NCBI Taxonomy" id="334625"/>
    <lineage>
        <taxon>Eukaryota</taxon>
        <taxon>Metazoa</taxon>
        <taxon>Ecdysozoa</taxon>
        <taxon>Arthropoda</taxon>
        <taxon>Chelicerata</taxon>
        <taxon>Arachnida</taxon>
        <taxon>Acari</taxon>
        <taxon>Acariformes</taxon>
        <taxon>Sarcoptiformes</taxon>
        <taxon>Oribatida</taxon>
        <taxon>Brachypylina</taxon>
        <taxon>Oppioidea</taxon>
        <taxon>Oppiidae</taxon>
        <taxon>Oppiella</taxon>
    </lineage>
</organism>
<dbReference type="PANTHER" id="PTHR24068">
    <property type="entry name" value="UBIQUITIN-CONJUGATING ENZYME E2"/>
    <property type="match status" value="1"/>
</dbReference>
<dbReference type="OrthoDB" id="6508832at2759"/>
<dbReference type="PROSITE" id="PS50127">
    <property type="entry name" value="UBC_2"/>
    <property type="match status" value="1"/>
</dbReference>